<gene>
    <name evidence="8" type="ORF">BFJ63_vAg13753</name>
</gene>
<accession>A0A4Q2V9Q3</accession>
<feature type="compositionally biased region" description="Basic and acidic residues" evidence="7">
    <location>
        <begin position="80"/>
        <end position="89"/>
    </location>
</feature>
<dbReference type="Proteomes" id="UP000290540">
    <property type="component" value="Unassembled WGS sequence"/>
</dbReference>
<keyword evidence="5" id="KW-0862">Zinc</keyword>
<dbReference type="GO" id="GO:0000785">
    <property type="term" value="C:chromatin"/>
    <property type="evidence" value="ECO:0007669"/>
    <property type="project" value="TreeGrafter"/>
</dbReference>
<name>A0A4Q2V9Q3_FUSOX</name>
<sequence>MIDNQLKPVHIQPHTFLQGSSANLSVPVEPAWDMAVGDDLDLLWNDFESSASWGIPPLFGSSYPINSLPLMQNAFSEFDPQHRFNHTDGNHGNSSTAANRHNDNSIEKYNDSEEVTMQDGSGVMSRYGSRLPSLPPGEGARQDLDPAARDELTAQRRAPSQNASLPCQAAGLPWHISKNDYHLMTVIMRSRENVLPPDFVFPSRHALCRYVEGYFTGFHEHLPFMHLPTTSLATKAPELLLAVAAAGARYRFQRKVAQQLYLATRCLLEHQLRQRDPFETLTPAFDTPGVLTNDNFHGPSPTSIRGDSAGNRLDATSTNANSRRVGSESQERDIETMQAMIILVAMGTWNHKSFLKDALSIASQLAMMVREDCRLFSDSDAAMTAWREWVAVEGRRRTNIVAMSFFNLHSIAFHIPPKPHHSEIAWEAACSKDVYHGITLQASYVNLFSPAGTTPQTSPSSFGNYLLIHCIVQQIYFSRQLPLGLPSADPVTLPPDTLLQLDLALRRWQENWEATKDSSIDPSAPGGPLSFNSTALLRIAYVRLSADLGPCRQLESQDPTSIAQGFRNMPLLERTCYVGRAVLQSAHSLSIPIRIGIEYVARTQALTWSIVHSLCNLECGFFLAKWLETIASVIKCGETLRKDEKRLLGIVASIIGETDLSPEIQREQDVLRKVKLMAIAVLRIWGYTFKGAHVWDIMGTIGASLDLCADMLQREVNDSSISL</sequence>
<proteinExistence type="predicted"/>
<evidence type="ECO:0008006" key="10">
    <source>
        <dbReference type="Google" id="ProtNLM"/>
    </source>
</evidence>
<feature type="compositionally biased region" description="Polar residues" evidence="7">
    <location>
        <begin position="90"/>
        <end position="99"/>
    </location>
</feature>
<feature type="region of interest" description="Disordered" evidence="7">
    <location>
        <begin position="298"/>
        <end position="330"/>
    </location>
</feature>
<dbReference type="PANTHER" id="PTHR40626:SF10">
    <property type="entry name" value="C2H2-TYPE DOMAIN-CONTAINING PROTEIN"/>
    <property type="match status" value="1"/>
</dbReference>
<dbReference type="GO" id="GO:0005634">
    <property type="term" value="C:nucleus"/>
    <property type="evidence" value="ECO:0007669"/>
    <property type="project" value="UniProtKB-SubCell"/>
</dbReference>
<feature type="compositionally biased region" description="Basic and acidic residues" evidence="7">
    <location>
        <begin position="100"/>
        <end position="111"/>
    </location>
</feature>
<protein>
    <recommendedName>
        <fullName evidence="10">Transcription factor domain-containing protein</fullName>
    </recommendedName>
</protein>
<evidence type="ECO:0000256" key="4">
    <source>
        <dbReference type="ARBA" id="ARBA00022771"/>
    </source>
</evidence>
<dbReference type="GO" id="GO:0008270">
    <property type="term" value="F:zinc ion binding"/>
    <property type="evidence" value="ECO:0007669"/>
    <property type="project" value="UniProtKB-KW"/>
</dbReference>
<evidence type="ECO:0000256" key="3">
    <source>
        <dbReference type="ARBA" id="ARBA00022737"/>
    </source>
</evidence>
<keyword evidence="2" id="KW-0479">Metal-binding</keyword>
<evidence type="ECO:0000256" key="1">
    <source>
        <dbReference type="ARBA" id="ARBA00004123"/>
    </source>
</evidence>
<dbReference type="InterPro" id="IPR051059">
    <property type="entry name" value="VerF-like"/>
</dbReference>
<evidence type="ECO:0000256" key="6">
    <source>
        <dbReference type="ARBA" id="ARBA00023242"/>
    </source>
</evidence>
<evidence type="ECO:0000313" key="8">
    <source>
        <dbReference type="EMBL" id="RYC83350.1"/>
    </source>
</evidence>
<keyword evidence="3" id="KW-0677">Repeat</keyword>
<comment type="subcellular location">
    <subcellularLocation>
        <location evidence="1">Nucleus</location>
    </subcellularLocation>
</comment>
<evidence type="ECO:0000256" key="5">
    <source>
        <dbReference type="ARBA" id="ARBA00022833"/>
    </source>
</evidence>
<keyword evidence="6" id="KW-0539">Nucleus</keyword>
<comment type="caution">
    <text evidence="8">The sequence shown here is derived from an EMBL/GenBank/DDBJ whole genome shotgun (WGS) entry which is preliminary data.</text>
</comment>
<feature type="region of interest" description="Disordered" evidence="7">
    <location>
        <begin position="80"/>
        <end position="144"/>
    </location>
</feature>
<dbReference type="EMBL" id="MQTW01000153">
    <property type="protein sequence ID" value="RYC83350.1"/>
    <property type="molecule type" value="Genomic_DNA"/>
</dbReference>
<dbReference type="GO" id="GO:0000978">
    <property type="term" value="F:RNA polymerase II cis-regulatory region sequence-specific DNA binding"/>
    <property type="evidence" value="ECO:0007669"/>
    <property type="project" value="InterPro"/>
</dbReference>
<dbReference type="GO" id="GO:0000981">
    <property type="term" value="F:DNA-binding transcription factor activity, RNA polymerase II-specific"/>
    <property type="evidence" value="ECO:0007669"/>
    <property type="project" value="InterPro"/>
</dbReference>
<dbReference type="PANTHER" id="PTHR40626">
    <property type="entry name" value="MIP31509P"/>
    <property type="match status" value="1"/>
</dbReference>
<evidence type="ECO:0000256" key="2">
    <source>
        <dbReference type="ARBA" id="ARBA00022723"/>
    </source>
</evidence>
<keyword evidence="4" id="KW-0863">Zinc-finger</keyword>
<evidence type="ECO:0000313" key="9">
    <source>
        <dbReference type="Proteomes" id="UP000290540"/>
    </source>
</evidence>
<organism evidence="8 9">
    <name type="scientific">Fusarium oxysporum f. sp. narcissi</name>
    <dbReference type="NCBI Taxonomy" id="451672"/>
    <lineage>
        <taxon>Eukaryota</taxon>
        <taxon>Fungi</taxon>
        <taxon>Dikarya</taxon>
        <taxon>Ascomycota</taxon>
        <taxon>Pezizomycotina</taxon>
        <taxon>Sordariomycetes</taxon>
        <taxon>Hypocreomycetidae</taxon>
        <taxon>Hypocreales</taxon>
        <taxon>Nectriaceae</taxon>
        <taxon>Fusarium</taxon>
        <taxon>Fusarium oxysporum species complex</taxon>
    </lineage>
</organism>
<feature type="compositionally biased region" description="Polar residues" evidence="7">
    <location>
        <begin position="314"/>
        <end position="324"/>
    </location>
</feature>
<reference evidence="8 9" key="1">
    <citation type="submission" date="2016-12" db="EMBL/GenBank/DDBJ databases">
        <title>Draft genome sequence of Fusarium oxysporum causing rot on Narcissus.</title>
        <authorList>
            <person name="Armitage A.D."/>
            <person name="Taylor A."/>
            <person name="Clarkson J.P."/>
            <person name="Harrison R.J."/>
            <person name="Jackson A.C."/>
        </authorList>
    </citation>
    <scope>NUCLEOTIDE SEQUENCE [LARGE SCALE GENOMIC DNA]</scope>
    <source>
        <strain evidence="8 9">N139</strain>
    </source>
</reference>
<evidence type="ECO:0000256" key="7">
    <source>
        <dbReference type="SAM" id="MobiDB-lite"/>
    </source>
</evidence>
<dbReference type="AlphaFoldDB" id="A0A4Q2V9Q3"/>